<dbReference type="AlphaFoldDB" id="A0A834G1U7"/>
<evidence type="ECO:0000256" key="8">
    <source>
        <dbReference type="ARBA" id="ARBA00023274"/>
    </source>
</evidence>
<evidence type="ECO:0000256" key="2">
    <source>
        <dbReference type="ARBA" id="ARBA00004496"/>
    </source>
</evidence>
<sequence>MAPKAKEKPKPSPSPATASQPAIAVEDLFTALNRHIQRSEHEQAVKVADQVLSIAPNDEDAIRCKIVALIKNDSIDEALATMEASRRIQIDLSFFKAYCLYRQNKLNEALEALKGQEGNSAIMLLQSQILFRMGKMDASLDIYQKLQKSKIESLEINLVAGLVSAGRASEVQGVMEALRVKATSSFELAYNTACSLIERNKHSDAEQLLLSARRIHVEPIKCSDSAELVCHPNVVEACVFLEGESASLMDLGNTVQLNSEILPCPSCLGGFPFTWLERTLVAQLACPDLIMLLQPIGQEALMEENLADDDIETELAPITVQLAHIQQLLGHTQEAIEAFTDIIKRNLADESSLAVATNNLVSLKGPKDVSDSLRKLDRLIEKGSGTQSFQLARGLDLKLSSKQREAIYTNRVLLLLHSNKMDQARELVAVLPDLFPDSVIPILLQAAVFVRENKAGRAEELLGQYSEKFPDKSKVVLLARAQVAASAGHPQVAAESLSKIPEIQHMPATVATLVSLKERAGDIDGAVSIFNSAIKWWANAMSSEDNKRHVIVQEAAAFKLKHGRKEEAAKLYEELVKSHGSVEALVGLIKTAAHSDIDKAEAYEKKLKPLPGLKSVDVDGLEKTSGAKHMENGPHVGTVEPSESKSKEKAKKKRKRKPKYPKGFDPANPGPPPDPERWLPKRERSTFRPKRKDKRAAQVRGSQGAVAKEATNANAKSNQATTAKAASQNAVAEQPKASSKSSRKKSRN</sequence>
<dbReference type="InterPro" id="IPR026270">
    <property type="entry name" value="SRP72"/>
</dbReference>
<name>A0A834G1U7_RHOSS</name>
<comment type="subcellular location">
    <subcellularLocation>
        <location evidence="2">Cytoplasm</location>
    </subcellularLocation>
    <subcellularLocation>
        <location evidence="1">Endoplasmic reticulum</location>
    </subcellularLocation>
</comment>
<evidence type="ECO:0000313" key="12">
    <source>
        <dbReference type="Proteomes" id="UP000626092"/>
    </source>
</evidence>
<proteinExistence type="inferred from homology"/>
<dbReference type="FunFam" id="1.25.40.10:FF:001600">
    <property type="entry name" value="Signal recognition particle subunit SRP72"/>
    <property type="match status" value="1"/>
</dbReference>
<protein>
    <recommendedName>
        <fullName evidence="4">Signal recognition particle subunit SRP72</fullName>
    </recommendedName>
</protein>
<accession>A0A834G1U7</accession>
<feature type="compositionally biased region" description="Basic and acidic residues" evidence="9">
    <location>
        <begin position="674"/>
        <end position="686"/>
    </location>
</feature>
<dbReference type="Proteomes" id="UP000626092">
    <property type="component" value="Unassembled WGS sequence"/>
</dbReference>
<keyword evidence="12" id="KW-1185">Reference proteome</keyword>
<evidence type="ECO:0000313" key="11">
    <source>
        <dbReference type="EMBL" id="KAF7123250.1"/>
    </source>
</evidence>
<keyword evidence="7" id="KW-0733">Signal recognition particle</keyword>
<dbReference type="PANTHER" id="PTHR14094">
    <property type="entry name" value="SIGNAL RECOGNITION PARTICLE 72"/>
    <property type="match status" value="1"/>
</dbReference>
<evidence type="ECO:0000256" key="5">
    <source>
        <dbReference type="ARBA" id="ARBA00022490"/>
    </source>
</evidence>
<evidence type="ECO:0000259" key="10">
    <source>
        <dbReference type="Pfam" id="PF08492"/>
    </source>
</evidence>
<dbReference type="Pfam" id="PF17004">
    <property type="entry name" value="SRP_TPR_like"/>
    <property type="match status" value="1"/>
</dbReference>
<feature type="domain" description="Signal recognition particle SRP72 subunit RNA-binding" evidence="10">
    <location>
        <begin position="640"/>
        <end position="689"/>
    </location>
</feature>
<keyword evidence="8" id="KW-0687">Ribonucleoprotein</keyword>
<dbReference type="GO" id="GO:0008312">
    <property type="term" value="F:7S RNA binding"/>
    <property type="evidence" value="ECO:0007669"/>
    <property type="project" value="InterPro"/>
</dbReference>
<dbReference type="InterPro" id="IPR013699">
    <property type="entry name" value="Signal_recog_part_SRP72_RNA-bd"/>
</dbReference>
<dbReference type="GO" id="GO:0043022">
    <property type="term" value="F:ribosome binding"/>
    <property type="evidence" value="ECO:0007669"/>
    <property type="project" value="TreeGrafter"/>
</dbReference>
<keyword evidence="5" id="KW-0963">Cytoplasm</keyword>
<gene>
    <name evidence="11" type="ORF">RHSIM_Rhsim12G0035800</name>
</gene>
<evidence type="ECO:0000256" key="3">
    <source>
        <dbReference type="ARBA" id="ARBA00007676"/>
    </source>
</evidence>
<evidence type="ECO:0000256" key="9">
    <source>
        <dbReference type="SAM" id="MobiDB-lite"/>
    </source>
</evidence>
<feature type="compositionally biased region" description="Basic residues" evidence="9">
    <location>
        <begin position="648"/>
        <end position="660"/>
    </location>
</feature>
<dbReference type="Gene3D" id="1.25.40.10">
    <property type="entry name" value="Tetratricopeptide repeat domain"/>
    <property type="match status" value="2"/>
</dbReference>
<dbReference type="PANTHER" id="PTHR14094:SF9">
    <property type="entry name" value="SIGNAL RECOGNITION PARTICLE SUBUNIT SRP72"/>
    <property type="match status" value="1"/>
</dbReference>
<evidence type="ECO:0000256" key="4">
    <source>
        <dbReference type="ARBA" id="ARBA00018350"/>
    </source>
</evidence>
<dbReference type="OrthoDB" id="5421607at2759"/>
<dbReference type="InterPro" id="IPR011990">
    <property type="entry name" value="TPR-like_helical_dom_sf"/>
</dbReference>
<organism evidence="11 12">
    <name type="scientific">Rhododendron simsii</name>
    <name type="common">Sims's rhododendron</name>
    <dbReference type="NCBI Taxonomy" id="118357"/>
    <lineage>
        <taxon>Eukaryota</taxon>
        <taxon>Viridiplantae</taxon>
        <taxon>Streptophyta</taxon>
        <taxon>Embryophyta</taxon>
        <taxon>Tracheophyta</taxon>
        <taxon>Spermatophyta</taxon>
        <taxon>Magnoliopsida</taxon>
        <taxon>eudicotyledons</taxon>
        <taxon>Gunneridae</taxon>
        <taxon>Pentapetalae</taxon>
        <taxon>asterids</taxon>
        <taxon>Ericales</taxon>
        <taxon>Ericaceae</taxon>
        <taxon>Ericoideae</taxon>
        <taxon>Rhodoreae</taxon>
        <taxon>Rhododendron</taxon>
    </lineage>
</organism>
<reference evidence="11" key="1">
    <citation type="submission" date="2019-11" db="EMBL/GenBank/DDBJ databases">
        <authorList>
            <person name="Liu Y."/>
            <person name="Hou J."/>
            <person name="Li T.-Q."/>
            <person name="Guan C.-H."/>
            <person name="Wu X."/>
            <person name="Wu H.-Z."/>
            <person name="Ling F."/>
            <person name="Zhang R."/>
            <person name="Shi X.-G."/>
            <person name="Ren J.-P."/>
            <person name="Chen E.-F."/>
            <person name="Sun J.-M."/>
        </authorList>
    </citation>
    <scope>NUCLEOTIDE SEQUENCE</scope>
    <source>
        <strain evidence="11">Adult_tree_wgs_1</strain>
        <tissue evidence="11">Leaves</tissue>
    </source>
</reference>
<evidence type="ECO:0000256" key="1">
    <source>
        <dbReference type="ARBA" id="ARBA00004240"/>
    </source>
</evidence>
<dbReference type="InterPro" id="IPR031545">
    <property type="entry name" value="SRP72_TPR-like"/>
</dbReference>
<dbReference type="SUPFAM" id="SSF48452">
    <property type="entry name" value="TPR-like"/>
    <property type="match status" value="2"/>
</dbReference>
<feature type="compositionally biased region" description="Basic and acidic residues" evidence="9">
    <location>
        <begin position="1"/>
        <end position="10"/>
    </location>
</feature>
<dbReference type="EMBL" id="WJXA01000012">
    <property type="protein sequence ID" value="KAF7123250.1"/>
    <property type="molecule type" value="Genomic_DNA"/>
</dbReference>
<feature type="compositionally biased region" description="Polar residues" evidence="9">
    <location>
        <begin position="711"/>
        <end position="731"/>
    </location>
</feature>
<dbReference type="GO" id="GO:0005783">
    <property type="term" value="C:endoplasmic reticulum"/>
    <property type="evidence" value="ECO:0007669"/>
    <property type="project" value="UniProtKB-SubCell"/>
</dbReference>
<evidence type="ECO:0000256" key="6">
    <source>
        <dbReference type="ARBA" id="ARBA00022824"/>
    </source>
</evidence>
<feature type="region of interest" description="Disordered" evidence="9">
    <location>
        <begin position="1"/>
        <end position="20"/>
    </location>
</feature>
<comment type="similarity">
    <text evidence="3">Belongs to the SRP72 family.</text>
</comment>
<dbReference type="Pfam" id="PF08492">
    <property type="entry name" value="SRP72"/>
    <property type="match status" value="1"/>
</dbReference>
<keyword evidence="6" id="KW-0256">Endoplasmic reticulum</keyword>
<dbReference type="GO" id="GO:0006614">
    <property type="term" value="P:SRP-dependent cotranslational protein targeting to membrane"/>
    <property type="evidence" value="ECO:0007669"/>
    <property type="project" value="InterPro"/>
</dbReference>
<dbReference type="FunFam" id="1.25.40.10:FF:000648">
    <property type="entry name" value="Signal recognition particle subunit SRP72"/>
    <property type="match status" value="1"/>
</dbReference>
<dbReference type="GO" id="GO:0005786">
    <property type="term" value="C:signal recognition particle, endoplasmic reticulum targeting"/>
    <property type="evidence" value="ECO:0007669"/>
    <property type="project" value="UniProtKB-KW"/>
</dbReference>
<evidence type="ECO:0000256" key="7">
    <source>
        <dbReference type="ARBA" id="ARBA00023135"/>
    </source>
</evidence>
<feature type="region of interest" description="Disordered" evidence="9">
    <location>
        <begin position="624"/>
        <end position="748"/>
    </location>
</feature>
<comment type="caution">
    <text evidence="11">The sequence shown here is derived from an EMBL/GenBank/DDBJ whole genome shotgun (WGS) entry which is preliminary data.</text>
</comment>
<dbReference type="PIRSF" id="PIRSF038922">
    <property type="entry name" value="SRP72"/>
    <property type="match status" value="1"/>
</dbReference>